<dbReference type="Gene3D" id="3.90.1140.10">
    <property type="entry name" value="Cyclic phosphodiesterase"/>
    <property type="match status" value="1"/>
</dbReference>
<dbReference type="AlphaFoldDB" id="A0AB39KW63"/>
<evidence type="ECO:0000256" key="1">
    <source>
        <dbReference type="ARBA" id="ARBA00022801"/>
    </source>
</evidence>
<feature type="active site" description="Proton donor" evidence="2">
    <location>
        <position position="37"/>
    </location>
</feature>
<dbReference type="EMBL" id="CP158375">
    <property type="protein sequence ID" value="XDO97875.1"/>
    <property type="molecule type" value="Genomic_DNA"/>
</dbReference>
<evidence type="ECO:0000256" key="2">
    <source>
        <dbReference type="HAMAP-Rule" id="MF_01940"/>
    </source>
</evidence>
<dbReference type="InterPro" id="IPR004175">
    <property type="entry name" value="RNA_CPDase"/>
</dbReference>
<dbReference type="PANTHER" id="PTHR35561">
    <property type="entry name" value="RNA 2',3'-CYCLIC PHOSPHODIESTERASE"/>
    <property type="match status" value="1"/>
</dbReference>
<comment type="function">
    <text evidence="2">Hydrolyzes RNA 2',3'-cyclic phosphodiester to an RNA 2'-phosphomonoester.</text>
</comment>
<comment type="catalytic activity">
    <reaction evidence="2">
        <text>a 3'-end 2',3'-cyclophospho-ribonucleotide-RNA + H2O = a 3'-end 2'-phospho-ribonucleotide-RNA + H(+)</text>
        <dbReference type="Rhea" id="RHEA:11828"/>
        <dbReference type="Rhea" id="RHEA-COMP:10464"/>
        <dbReference type="Rhea" id="RHEA-COMP:17353"/>
        <dbReference type="ChEBI" id="CHEBI:15377"/>
        <dbReference type="ChEBI" id="CHEBI:15378"/>
        <dbReference type="ChEBI" id="CHEBI:83064"/>
        <dbReference type="ChEBI" id="CHEBI:173113"/>
        <dbReference type="EC" id="3.1.4.58"/>
    </reaction>
</comment>
<dbReference type="Pfam" id="PF13563">
    <property type="entry name" value="2_5_RNA_ligase2"/>
    <property type="match status" value="1"/>
</dbReference>
<dbReference type="GO" id="GO:0008664">
    <property type="term" value="F:RNA 2',3'-cyclic 3'-phosphodiesterase activity"/>
    <property type="evidence" value="ECO:0007669"/>
    <property type="project" value="UniProtKB-EC"/>
</dbReference>
<feature type="active site" description="Proton acceptor" evidence="2">
    <location>
        <position position="121"/>
    </location>
</feature>
<organism evidence="3">
    <name type="scientific">Caulobacter sp. 73W</name>
    <dbReference type="NCBI Taxonomy" id="3161137"/>
    <lineage>
        <taxon>Bacteria</taxon>
        <taxon>Pseudomonadati</taxon>
        <taxon>Pseudomonadota</taxon>
        <taxon>Alphaproteobacteria</taxon>
        <taxon>Caulobacterales</taxon>
        <taxon>Caulobacteraceae</taxon>
        <taxon>Caulobacter</taxon>
    </lineage>
</organism>
<feature type="short sequence motif" description="HXTX 1" evidence="2">
    <location>
        <begin position="37"/>
        <end position="40"/>
    </location>
</feature>
<gene>
    <name evidence="3" type="primary">thpR</name>
    <name evidence="3" type="ORF">ABOZ73_05510</name>
</gene>
<keyword evidence="1 2" id="KW-0378">Hydrolase</keyword>
<proteinExistence type="inferred from homology"/>
<accession>A0AB39KW63</accession>
<comment type="similarity">
    <text evidence="2">Belongs to the 2H phosphoesterase superfamily. ThpR family.</text>
</comment>
<dbReference type="HAMAP" id="MF_01940">
    <property type="entry name" value="RNA_CPDase"/>
    <property type="match status" value="1"/>
</dbReference>
<protein>
    <recommendedName>
        <fullName evidence="2">RNA 2',3'-cyclic phosphodiesterase</fullName>
        <shortName evidence="2">RNA 2',3'-CPDase</shortName>
        <ecNumber evidence="2">3.1.4.58</ecNumber>
    </recommendedName>
</protein>
<sequence>MLRLFAAIEIPEEIGEPLLARQQGIDGARWRPLEALHITLKFIGDVAENVADDLDLELESISQRPFGLELERTGSFGEGADVHAVWAGVAELAPLRQLAKSCEAAARRAGLAPETRAYKPHVTLAYLKRANPAEVAAWIQGNNLLHSPVFAVDRFGLYSSWRTAEGSRYRLEREYRLG</sequence>
<dbReference type="NCBIfam" id="TIGR02258">
    <property type="entry name" value="2_5_ligase"/>
    <property type="match status" value="1"/>
</dbReference>
<dbReference type="EC" id="3.1.4.58" evidence="2"/>
<dbReference type="RefSeq" id="WP_369061375.1">
    <property type="nucleotide sequence ID" value="NZ_CP158375.1"/>
</dbReference>
<dbReference type="PANTHER" id="PTHR35561:SF1">
    <property type="entry name" value="RNA 2',3'-CYCLIC PHOSPHODIESTERASE"/>
    <property type="match status" value="1"/>
</dbReference>
<dbReference type="GO" id="GO:0004113">
    <property type="term" value="F:2',3'-cyclic-nucleotide 3'-phosphodiesterase activity"/>
    <property type="evidence" value="ECO:0007669"/>
    <property type="project" value="InterPro"/>
</dbReference>
<reference evidence="3" key="1">
    <citation type="submission" date="2024-06" db="EMBL/GenBank/DDBJ databases">
        <title>Caulobacter inopinatus, sp. nov.</title>
        <authorList>
            <person name="Donachie S.P."/>
        </authorList>
    </citation>
    <scope>NUCLEOTIDE SEQUENCE</scope>
    <source>
        <strain evidence="3">73W</strain>
    </source>
</reference>
<dbReference type="SUPFAM" id="SSF55144">
    <property type="entry name" value="LigT-like"/>
    <property type="match status" value="1"/>
</dbReference>
<evidence type="ECO:0000313" key="3">
    <source>
        <dbReference type="EMBL" id="XDO97875.1"/>
    </source>
</evidence>
<dbReference type="InterPro" id="IPR009097">
    <property type="entry name" value="Cyclic_Pdiesterase"/>
</dbReference>
<feature type="short sequence motif" description="HXTX 2" evidence="2">
    <location>
        <begin position="121"/>
        <end position="124"/>
    </location>
</feature>
<name>A0AB39KW63_9CAUL</name>